<feature type="region of interest" description="Disordered" evidence="1">
    <location>
        <begin position="1"/>
        <end position="40"/>
    </location>
</feature>
<evidence type="ECO:0000256" key="1">
    <source>
        <dbReference type="SAM" id="MobiDB-lite"/>
    </source>
</evidence>
<organism evidence="2 3">
    <name type="scientific">Pseudoramibacter alactolyticus ATCC 23263</name>
    <dbReference type="NCBI Taxonomy" id="887929"/>
    <lineage>
        <taxon>Bacteria</taxon>
        <taxon>Bacillati</taxon>
        <taxon>Bacillota</taxon>
        <taxon>Clostridia</taxon>
        <taxon>Eubacteriales</taxon>
        <taxon>Eubacteriaceae</taxon>
        <taxon>Pseudoramibacter</taxon>
    </lineage>
</organism>
<sequence length="54" mass="6290">MVSPYIKQHRSSSRKPGHNPSKRSKSSPHRHIKKAPPKRHLDDFILFAFSRSEP</sequence>
<evidence type="ECO:0000313" key="3">
    <source>
        <dbReference type="Proteomes" id="UP000004754"/>
    </source>
</evidence>
<dbReference type="AlphaFoldDB" id="E6MDN4"/>
<gene>
    <name evidence="2" type="ORF">HMP0721_0116</name>
</gene>
<reference evidence="2 3" key="1">
    <citation type="submission" date="2010-12" db="EMBL/GenBank/DDBJ databases">
        <authorList>
            <person name="Muzny D."/>
            <person name="Qin X."/>
            <person name="Deng J."/>
            <person name="Jiang H."/>
            <person name="Liu Y."/>
            <person name="Qu J."/>
            <person name="Song X.-Z."/>
            <person name="Zhang L."/>
            <person name="Thornton R."/>
            <person name="Coyle M."/>
            <person name="Francisco L."/>
            <person name="Jackson L."/>
            <person name="Javaid M."/>
            <person name="Korchina V."/>
            <person name="Kovar C."/>
            <person name="Mata R."/>
            <person name="Mathew T."/>
            <person name="Ngo R."/>
            <person name="Nguyen L."/>
            <person name="Nguyen N."/>
            <person name="Okwuonu G."/>
            <person name="Ongeri F."/>
            <person name="Pham C."/>
            <person name="Simmons D."/>
            <person name="Wilczek-Boney K."/>
            <person name="Hale W."/>
            <person name="Jakkamsetti A."/>
            <person name="Pham P."/>
            <person name="Ruth R."/>
            <person name="San Lucas F."/>
            <person name="Warren J."/>
            <person name="Zhang J."/>
            <person name="Zhao Z."/>
            <person name="Zhou C."/>
            <person name="Zhu D."/>
            <person name="Lee S."/>
            <person name="Bess C."/>
            <person name="Blankenburg K."/>
            <person name="Forbes L."/>
            <person name="Fu Q."/>
            <person name="Gubbala S."/>
            <person name="Hirani K."/>
            <person name="Jayaseelan J.C."/>
            <person name="Lara F."/>
            <person name="Munidasa M."/>
            <person name="Palculict T."/>
            <person name="Patil S."/>
            <person name="Pu L.-L."/>
            <person name="Saada N."/>
            <person name="Tang L."/>
            <person name="Weissenberger G."/>
            <person name="Zhu Y."/>
            <person name="Hemphill L."/>
            <person name="Shang Y."/>
            <person name="Youmans B."/>
            <person name="Ayvaz T."/>
            <person name="Ross M."/>
            <person name="Santibanez J."/>
            <person name="Aqrawi P."/>
            <person name="Gross S."/>
            <person name="Joshi V."/>
            <person name="Fowler G."/>
            <person name="Nazareth L."/>
            <person name="Reid J."/>
            <person name="Worley K."/>
            <person name="Petrosino J."/>
            <person name="Highlander S."/>
            <person name="Gibbs R."/>
        </authorList>
    </citation>
    <scope>NUCLEOTIDE SEQUENCE [LARGE SCALE GENOMIC DNA]</scope>
    <source>
        <strain evidence="2 3">ATCC 23263</strain>
    </source>
</reference>
<evidence type="ECO:0000313" key="2">
    <source>
        <dbReference type="EMBL" id="EFV02834.1"/>
    </source>
</evidence>
<comment type="caution">
    <text evidence="2">The sequence shown here is derived from an EMBL/GenBank/DDBJ whole genome shotgun (WGS) entry which is preliminary data.</text>
</comment>
<feature type="compositionally biased region" description="Basic residues" evidence="1">
    <location>
        <begin position="7"/>
        <end position="38"/>
    </location>
</feature>
<dbReference type="Proteomes" id="UP000004754">
    <property type="component" value="Unassembled WGS sequence"/>
</dbReference>
<name>E6MDN4_9FIRM</name>
<protein>
    <submittedName>
        <fullName evidence="2">Uncharacterized protein</fullName>
    </submittedName>
</protein>
<dbReference type="EMBL" id="AEQN01000004">
    <property type="protein sequence ID" value="EFV02834.1"/>
    <property type="molecule type" value="Genomic_DNA"/>
</dbReference>
<proteinExistence type="predicted"/>
<accession>E6MDN4</accession>
<dbReference type="HOGENOM" id="CLU_3046971_0_0_9"/>
<keyword evidence="3" id="KW-1185">Reference proteome</keyword>